<dbReference type="InterPro" id="IPR037171">
    <property type="entry name" value="NagB/RpiA_transferase-like"/>
</dbReference>
<dbReference type="SUPFAM" id="SSF100950">
    <property type="entry name" value="NagB/RpiA/CoA transferase-like"/>
    <property type="match status" value="1"/>
</dbReference>
<dbReference type="Pfam" id="PF01812">
    <property type="entry name" value="5-FTHF_cyc-lig"/>
    <property type="match status" value="1"/>
</dbReference>
<comment type="caution">
    <text evidence="5">The sequence shown here is derived from an EMBL/GenBank/DDBJ whole genome shotgun (WGS) entry which is preliminary data.</text>
</comment>
<reference evidence="5 6" key="1">
    <citation type="journal article" date="2020" name="ISME J.">
        <title>Comparative genomics reveals insights into cyanobacterial evolution and habitat adaptation.</title>
        <authorList>
            <person name="Chen M.Y."/>
            <person name="Teng W.K."/>
            <person name="Zhao L."/>
            <person name="Hu C.X."/>
            <person name="Zhou Y.K."/>
            <person name="Han B.P."/>
            <person name="Song L.R."/>
            <person name="Shu W.S."/>
        </authorList>
    </citation>
    <scope>NUCLEOTIDE SEQUENCE [LARGE SCALE GENOMIC DNA]</scope>
    <source>
        <strain evidence="5 6">FACHB-723</strain>
    </source>
</reference>
<evidence type="ECO:0000256" key="2">
    <source>
        <dbReference type="ARBA" id="ARBA00022741"/>
    </source>
</evidence>
<accession>A0ABR7ZV65</accession>
<organism evidence="5 6">
    <name type="scientific">Pseudanabaena mucicola FACHB-723</name>
    <dbReference type="NCBI Taxonomy" id="2692860"/>
    <lineage>
        <taxon>Bacteria</taxon>
        <taxon>Bacillati</taxon>
        <taxon>Cyanobacteriota</taxon>
        <taxon>Cyanophyceae</taxon>
        <taxon>Pseudanabaenales</taxon>
        <taxon>Pseudanabaenaceae</taxon>
        <taxon>Pseudanabaena</taxon>
    </lineage>
</organism>
<dbReference type="InterPro" id="IPR024185">
    <property type="entry name" value="FTHF_cligase-like_sf"/>
</dbReference>
<dbReference type="PANTHER" id="PTHR23407:SF1">
    <property type="entry name" value="5-FORMYLTETRAHYDROFOLATE CYCLO-LIGASE"/>
    <property type="match status" value="1"/>
</dbReference>
<keyword evidence="2 4" id="KW-0547">Nucleotide-binding</keyword>
<dbReference type="EMBL" id="JACJQB010000003">
    <property type="protein sequence ID" value="MBD2187156.1"/>
    <property type="molecule type" value="Genomic_DNA"/>
</dbReference>
<keyword evidence="4" id="KW-0460">Magnesium</keyword>
<comment type="cofactor">
    <cofactor evidence="4">
        <name>Mg(2+)</name>
        <dbReference type="ChEBI" id="CHEBI:18420"/>
    </cofactor>
</comment>
<evidence type="ECO:0000313" key="6">
    <source>
        <dbReference type="Proteomes" id="UP000642094"/>
    </source>
</evidence>
<keyword evidence="3 4" id="KW-0067">ATP-binding</keyword>
<dbReference type="PANTHER" id="PTHR23407">
    <property type="entry name" value="ATPASE INHIBITOR/5-FORMYLTETRAHYDROFOLATE CYCLO-LIGASE"/>
    <property type="match status" value="1"/>
</dbReference>
<comment type="catalytic activity">
    <reaction evidence="4">
        <text>(6S)-5-formyl-5,6,7,8-tetrahydrofolate + ATP = (6R)-5,10-methenyltetrahydrofolate + ADP + phosphate</text>
        <dbReference type="Rhea" id="RHEA:10488"/>
        <dbReference type="ChEBI" id="CHEBI:30616"/>
        <dbReference type="ChEBI" id="CHEBI:43474"/>
        <dbReference type="ChEBI" id="CHEBI:57455"/>
        <dbReference type="ChEBI" id="CHEBI:57457"/>
        <dbReference type="ChEBI" id="CHEBI:456216"/>
        <dbReference type="EC" id="6.3.3.2"/>
    </reaction>
</comment>
<dbReference type="RefSeq" id="WP_190402044.1">
    <property type="nucleotide sequence ID" value="NZ_JACJQB010000003.1"/>
</dbReference>
<dbReference type="GO" id="GO:0030272">
    <property type="term" value="F:5-formyltetrahydrofolate cyclo-ligase activity"/>
    <property type="evidence" value="ECO:0007669"/>
    <property type="project" value="UniProtKB-EC"/>
</dbReference>
<dbReference type="Gene3D" id="3.40.50.10420">
    <property type="entry name" value="NagB/RpiA/CoA transferase-like"/>
    <property type="match status" value="1"/>
</dbReference>
<evidence type="ECO:0000256" key="3">
    <source>
        <dbReference type="ARBA" id="ARBA00022840"/>
    </source>
</evidence>
<sequence length="197" mass="23007">MTDFLENKQQIKQQAKKQLRKELLHQRRHIPLEIWQQKSQALCDRISNWQVFQKSQNILAFTSFRQEPDLSSLWQQFPAKNWGFPRCIGQDLIWHQVAIANFSNQMQLGSFDILEPLHNLPPMDLTNIDLILIPALACDRQGYRLGYGGGFYDRWLPKSIGIKAGIIFDEFYTDQIPNDIWDVPLDAIITNVRLLIS</sequence>
<keyword evidence="6" id="KW-1185">Reference proteome</keyword>
<keyword evidence="4" id="KW-0479">Metal-binding</keyword>
<name>A0ABR7ZV65_9CYAN</name>
<evidence type="ECO:0000256" key="1">
    <source>
        <dbReference type="ARBA" id="ARBA00010638"/>
    </source>
</evidence>
<dbReference type="NCBIfam" id="TIGR02727">
    <property type="entry name" value="MTHFS_bact"/>
    <property type="match status" value="1"/>
</dbReference>
<comment type="similarity">
    <text evidence="1 4">Belongs to the 5-formyltetrahydrofolate cyclo-ligase family.</text>
</comment>
<dbReference type="PIRSF" id="PIRSF006806">
    <property type="entry name" value="FTHF_cligase"/>
    <property type="match status" value="1"/>
</dbReference>
<dbReference type="InterPro" id="IPR002698">
    <property type="entry name" value="FTHF_cligase"/>
</dbReference>
<dbReference type="EC" id="6.3.3.2" evidence="4"/>
<evidence type="ECO:0000313" key="5">
    <source>
        <dbReference type="EMBL" id="MBD2187156.1"/>
    </source>
</evidence>
<protein>
    <recommendedName>
        <fullName evidence="4">5-formyltetrahydrofolate cyclo-ligase</fullName>
        <ecNumber evidence="4">6.3.3.2</ecNumber>
    </recommendedName>
</protein>
<proteinExistence type="inferred from homology"/>
<keyword evidence="5" id="KW-0436">Ligase</keyword>
<gene>
    <name evidence="5" type="ORF">H6F41_03225</name>
</gene>
<evidence type="ECO:0000256" key="4">
    <source>
        <dbReference type="RuleBase" id="RU361279"/>
    </source>
</evidence>
<dbReference type="Proteomes" id="UP000642094">
    <property type="component" value="Unassembled WGS sequence"/>
</dbReference>